<accession>A0A096GDZ1</accession>
<dbReference type="AlphaFoldDB" id="A0A096GDZ1"/>
<gene>
    <name evidence="1" type="ORF">P353_28040</name>
</gene>
<evidence type="ECO:0000313" key="2">
    <source>
        <dbReference type="Proteomes" id="UP000029553"/>
    </source>
</evidence>
<dbReference type="EMBL" id="AWOR01000110">
    <property type="protein sequence ID" value="KGH23385.1"/>
    <property type="molecule type" value="Genomic_DNA"/>
</dbReference>
<sequence>MPVFSALGNELFEINDLPDLFMVRVQLFTRMSSVGRDKWLAVGRDLIKK</sequence>
<protein>
    <submittedName>
        <fullName evidence="1">Uncharacterized protein</fullName>
    </submittedName>
</protein>
<organism evidence="1 2">
    <name type="scientific">Comamonas testosteroni</name>
    <name type="common">Pseudomonas testosteroni</name>
    <dbReference type="NCBI Taxonomy" id="285"/>
    <lineage>
        <taxon>Bacteria</taxon>
        <taxon>Pseudomonadati</taxon>
        <taxon>Pseudomonadota</taxon>
        <taxon>Betaproteobacteria</taxon>
        <taxon>Burkholderiales</taxon>
        <taxon>Comamonadaceae</taxon>
        <taxon>Comamonas</taxon>
    </lineage>
</organism>
<comment type="caution">
    <text evidence="1">The sequence shown here is derived from an EMBL/GenBank/DDBJ whole genome shotgun (WGS) entry which is preliminary data.</text>
</comment>
<name>A0A096GDZ1_COMTE</name>
<proteinExistence type="predicted"/>
<reference evidence="1 2" key="1">
    <citation type="submission" date="2013-09" db="EMBL/GenBank/DDBJ databases">
        <title>High correlation between genotypes and phenotypes of environmental bacteria Comamonas testosteroni strains.</title>
        <authorList>
            <person name="Liu L."/>
            <person name="Zhu W."/>
            <person name="Xia X."/>
            <person name="Xu B."/>
            <person name="Luo M."/>
            <person name="Wang G."/>
        </authorList>
    </citation>
    <scope>NUCLEOTIDE SEQUENCE [LARGE SCALE GENOMIC DNA]</scope>
    <source>
        <strain evidence="1 2">JL40</strain>
    </source>
</reference>
<evidence type="ECO:0000313" key="1">
    <source>
        <dbReference type="EMBL" id="KGH23385.1"/>
    </source>
</evidence>
<dbReference type="Proteomes" id="UP000029553">
    <property type="component" value="Unassembled WGS sequence"/>
</dbReference>